<gene>
    <name evidence="3" type="ORF">C8A03DRAFT_31542</name>
</gene>
<dbReference type="EMBL" id="MU860042">
    <property type="protein sequence ID" value="KAK4240316.1"/>
    <property type="molecule type" value="Genomic_DNA"/>
</dbReference>
<feature type="compositionally biased region" description="Basic and acidic residues" evidence="1">
    <location>
        <begin position="280"/>
        <end position="298"/>
    </location>
</feature>
<dbReference type="InterPro" id="IPR012292">
    <property type="entry name" value="Globin/Proto"/>
</dbReference>
<feature type="region of interest" description="Disordered" evidence="1">
    <location>
        <begin position="227"/>
        <end position="263"/>
    </location>
</feature>
<feature type="compositionally biased region" description="Polar residues" evidence="1">
    <location>
        <begin position="231"/>
        <end position="242"/>
    </location>
</feature>
<dbReference type="InterPro" id="IPR009050">
    <property type="entry name" value="Globin-like_sf"/>
</dbReference>
<dbReference type="PANTHER" id="PTHR42071:SF1">
    <property type="entry name" value="GLOBIN-SENSOR DOMAIN-CONTAINING PROTEIN"/>
    <property type="match status" value="1"/>
</dbReference>
<dbReference type="Gene3D" id="1.10.490.10">
    <property type="entry name" value="Globins"/>
    <property type="match status" value="1"/>
</dbReference>
<feature type="domain" description="Globin-sensor" evidence="2">
    <location>
        <begin position="22"/>
        <end position="200"/>
    </location>
</feature>
<name>A0AAN7H8R2_9PEZI</name>
<dbReference type="PANTHER" id="PTHR42071">
    <property type="entry name" value="PROTOGLOBIN DOMAIN-CONTAINING PROTEIN"/>
    <property type="match status" value="1"/>
</dbReference>
<dbReference type="CDD" id="cd01068">
    <property type="entry name" value="globin_sensor"/>
    <property type="match status" value="1"/>
</dbReference>
<dbReference type="InterPro" id="IPR044398">
    <property type="entry name" value="Globin-sensor_dom"/>
</dbReference>
<dbReference type="SUPFAM" id="SSF46458">
    <property type="entry name" value="Globin-like"/>
    <property type="match status" value="1"/>
</dbReference>
<reference evidence="3" key="1">
    <citation type="journal article" date="2023" name="Mol. Phylogenet. Evol.">
        <title>Genome-scale phylogeny and comparative genomics of the fungal order Sordariales.</title>
        <authorList>
            <person name="Hensen N."/>
            <person name="Bonometti L."/>
            <person name="Westerberg I."/>
            <person name="Brannstrom I.O."/>
            <person name="Guillou S."/>
            <person name="Cros-Aarteil S."/>
            <person name="Calhoun S."/>
            <person name="Haridas S."/>
            <person name="Kuo A."/>
            <person name="Mondo S."/>
            <person name="Pangilinan J."/>
            <person name="Riley R."/>
            <person name="LaButti K."/>
            <person name="Andreopoulos B."/>
            <person name="Lipzen A."/>
            <person name="Chen C."/>
            <person name="Yan M."/>
            <person name="Daum C."/>
            <person name="Ng V."/>
            <person name="Clum A."/>
            <person name="Steindorff A."/>
            <person name="Ohm R.A."/>
            <person name="Martin F."/>
            <person name="Silar P."/>
            <person name="Natvig D.O."/>
            <person name="Lalanne C."/>
            <person name="Gautier V."/>
            <person name="Ament-Velasquez S.L."/>
            <person name="Kruys A."/>
            <person name="Hutchinson M.I."/>
            <person name="Powell A.J."/>
            <person name="Barry K."/>
            <person name="Miller A.N."/>
            <person name="Grigoriev I.V."/>
            <person name="Debuchy R."/>
            <person name="Gladieux P."/>
            <person name="Hiltunen Thoren M."/>
            <person name="Johannesson H."/>
        </authorList>
    </citation>
    <scope>NUCLEOTIDE SEQUENCE</scope>
    <source>
        <strain evidence="3">CBS 532.94</strain>
    </source>
</reference>
<evidence type="ECO:0000313" key="4">
    <source>
        <dbReference type="Proteomes" id="UP001303760"/>
    </source>
</evidence>
<evidence type="ECO:0000313" key="3">
    <source>
        <dbReference type="EMBL" id="KAK4240316.1"/>
    </source>
</evidence>
<protein>
    <submittedName>
        <fullName evidence="3">Protoglobin-domain-containing protein</fullName>
    </submittedName>
</protein>
<accession>A0AAN7H8R2</accession>
<dbReference type="GO" id="GO:0020037">
    <property type="term" value="F:heme binding"/>
    <property type="evidence" value="ECO:0007669"/>
    <property type="project" value="InterPro"/>
</dbReference>
<dbReference type="InterPro" id="IPR039379">
    <property type="entry name" value="Protoglobin_sensor_dom"/>
</dbReference>
<sequence length="306" mass="34248">MSTARSRPMQHIDRKSLYTNLEARIQYLHSFLDFGSGDIDALRSGSKYIQALIPAVVNIVYRKLLQYDITARAFTTRSTSFEGPMDEEPDEMSPQILHRKQFLRAYLKKLCSDPTQMEFWEYLDKVGMMHTGIGRTHPLHIEYVHIGAALAVIQDILTEAILSHPRLHIARKIAIVKALGKVIWIQNDLFAKWYVHDGEEYTEGMDYEALVEKEGFMRGKKVLAHDEESISGASDDTASPTPQRGERKDGGEAAAAPSAPVGVCPFTGMTAAMEGLKVQEEKVQDEKPRVKFDGEPKAAEVAVNGQ</sequence>
<proteinExistence type="predicted"/>
<keyword evidence="4" id="KW-1185">Reference proteome</keyword>
<organism evidence="3 4">
    <name type="scientific">Achaetomium macrosporum</name>
    <dbReference type="NCBI Taxonomy" id="79813"/>
    <lineage>
        <taxon>Eukaryota</taxon>
        <taxon>Fungi</taxon>
        <taxon>Dikarya</taxon>
        <taxon>Ascomycota</taxon>
        <taxon>Pezizomycotina</taxon>
        <taxon>Sordariomycetes</taxon>
        <taxon>Sordariomycetidae</taxon>
        <taxon>Sordariales</taxon>
        <taxon>Chaetomiaceae</taxon>
        <taxon>Achaetomium</taxon>
    </lineage>
</organism>
<dbReference type="AlphaFoldDB" id="A0AAN7H8R2"/>
<dbReference type="GO" id="GO:0019825">
    <property type="term" value="F:oxygen binding"/>
    <property type="evidence" value="ECO:0007669"/>
    <property type="project" value="InterPro"/>
</dbReference>
<feature type="region of interest" description="Disordered" evidence="1">
    <location>
        <begin position="280"/>
        <end position="306"/>
    </location>
</feature>
<reference evidence="3" key="2">
    <citation type="submission" date="2023-05" db="EMBL/GenBank/DDBJ databases">
        <authorList>
            <consortium name="Lawrence Berkeley National Laboratory"/>
            <person name="Steindorff A."/>
            <person name="Hensen N."/>
            <person name="Bonometti L."/>
            <person name="Westerberg I."/>
            <person name="Brannstrom I.O."/>
            <person name="Guillou S."/>
            <person name="Cros-Aarteil S."/>
            <person name="Calhoun S."/>
            <person name="Haridas S."/>
            <person name="Kuo A."/>
            <person name="Mondo S."/>
            <person name="Pangilinan J."/>
            <person name="Riley R."/>
            <person name="Labutti K."/>
            <person name="Andreopoulos B."/>
            <person name="Lipzen A."/>
            <person name="Chen C."/>
            <person name="Yanf M."/>
            <person name="Daum C."/>
            <person name="Ng V."/>
            <person name="Clum A."/>
            <person name="Ohm R."/>
            <person name="Martin F."/>
            <person name="Silar P."/>
            <person name="Natvig D."/>
            <person name="Lalanne C."/>
            <person name="Gautier V."/>
            <person name="Ament-Velasquez S.L."/>
            <person name="Kruys A."/>
            <person name="Hutchinson M.I."/>
            <person name="Powell A.J."/>
            <person name="Barry K."/>
            <person name="Miller A.N."/>
            <person name="Grigoriev I.V."/>
            <person name="Debuchy R."/>
            <person name="Gladieux P."/>
            <person name="Thoren M.H."/>
            <person name="Johannesson H."/>
        </authorList>
    </citation>
    <scope>NUCLEOTIDE SEQUENCE</scope>
    <source>
        <strain evidence="3">CBS 532.94</strain>
    </source>
</reference>
<evidence type="ECO:0000259" key="2">
    <source>
        <dbReference type="Pfam" id="PF11563"/>
    </source>
</evidence>
<dbReference type="Proteomes" id="UP001303760">
    <property type="component" value="Unassembled WGS sequence"/>
</dbReference>
<evidence type="ECO:0000256" key="1">
    <source>
        <dbReference type="SAM" id="MobiDB-lite"/>
    </source>
</evidence>
<dbReference type="Pfam" id="PF11563">
    <property type="entry name" value="Protoglobin"/>
    <property type="match status" value="1"/>
</dbReference>
<comment type="caution">
    <text evidence="3">The sequence shown here is derived from an EMBL/GenBank/DDBJ whole genome shotgun (WGS) entry which is preliminary data.</text>
</comment>